<evidence type="ECO:0000313" key="5">
    <source>
        <dbReference type="Proteomes" id="UP001221150"/>
    </source>
</evidence>
<dbReference type="RefSeq" id="WP_276108466.1">
    <property type="nucleotide sequence ID" value="NZ_JARJBB010000004.1"/>
</dbReference>
<dbReference type="InterPro" id="IPR042070">
    <property type="entry name" value="PucR_C-HTH_sf"/>
</dbReference>
<accession>A0ABT6A381</accession>
<feature type="domain" description="CdaR GGDEF-like" evidence="3">
    <location>
        <begin position="167"/>
        <end position="294"/>
    </location>
</feature>
<evidence type="ECO:0000313" key="4">
    <source>
        <dbReference type="EMBL" id="MDF3298908.1"/>
    </source>
</evidence>
<comment type="similarity">
    <text evidence="1">Belongs to the CdaR family.</text>
</comment>
<evidence type="ECO:0000256" key="1">
    <source>
        <dbReference type="ARBA" id="ARBA00006754"/>
    </source>
</evidence>
<comment type="caution">
    <text evidence="4">The sequence shown here is derived from an EMBL/GenBank/DDBJ whole genome shotgun (WGS) entry which is preliminary data.</text>
</comment>
<sequence>MTERLPRARAGSDALRALVDELAEDIGRSVVVDDPLVRMICSSRHFGDEDAVRVRTLLQGRADAEPIRYVLAQGVARWSAPGFVDGRDDLGLLPRYVVPLRERGHLLGLLVVIAPGRTLTPRETAAIGRAAREMTAQMYAEHLATDAEQRVTENLVLDLLGASPHARSAALRRALDRGLLREAPHVVVSVVQVARCEEPPGQVEVALRGAMDGLRQTRGARGAVAVGPDRAVLLQLRDRPPAPGELAEQSARVLEALGTFLDASAAPVVGIGGRRSGPADAWASYEQALVAARAARRLPALHRIGDWEALGEYTVLLQLPDHVLTEALLPQALRALSSGRGGPRLRDTLRCFLEHAGSVPRTADALGIHRTSLYYRLRQIQEITGLDLDDGGHRLLLHLGLRIGDLLAPRAHDAGA</sequence>
<dbReference type="InterPro" id="IPR051448">
    <property type="entry name" value="CdaR-like_regulators"/>
</dbReference>
<gene>
    <name evidence="4" type="ORF">P3H78_09730</name>
</gene>
<keyword evidence="5" id="KW-1185">Reference proteome</keyword>
<evidence type="ECO:0000259" key="2">
    <source>
        <dbReference type="Pfam" id="PF13556"/>
    </source>
</evidence>
<reference evidence="4 5" key="1">
    <citation type="submission" date="2023-03" db="EMBL/GenBank/DDBJ databases">
        <title>Draft genome sequence of Streptomyces sp. K1PA1 isolated from peat swamp forest in Thailand.</title>
        <authorList>
            <person name="Klaysubun C."/>
            <person name="Duangmal K."/>
        </authorList>
    </citation>
    <scope>NUCLEOTIDE SEQUENCE [LARGE SCALE GENOMIC DNA]</scope>
    <source>
        <strain evidence="4 5">K1PA1</strain>
    </source>
</reference>
<dbReference type="PANTHER" id="PTHR33744:SF1">
    <property type="entry name" value="DNA-BINDING TRANSCRIPTIONAL ACTIVATOR ADER"/>
    <property type="match status" value="1"/>
</dbReference>
<dbReference type="InterPro" id="IPR025736">
    <property type="entry name" value="PucR_C-HTH_dom"/>
</dbReference>
<name>A0ABT6A381_9ACTN</name>
<dbReference type="InterPro" id="IPR041522">
    <property type="entry name" value="CdaR_GGDEF"/>
</dbReference>
<dbReference type="Pfam" id="PF17853">
    <property type="entry name" value="GGDEF_2"/>
    <property type="match status" value="1"/>
</dbReference>
<proteinExistence type="inferred from homology"/>
<dbReference type="EMBL" id="JARJBB010000004">
    <property type="protein sequence ID" value="MDF3298908.1"/>
    <property type="molecule type" value="Genomic_DNA"/>
</dbReference>
<organism evidence="4 5">
    <name type="scientific">Streptomyces tropicalis</name>
    <dbReference type="NCBI Taxonomy" id="3034234"/>
    <lineage>
        <taxon>Bacteria</taxon>
        <taxon>Bacillati</taxon>
        <taxon>Actinomycetota</taxon>
        <taxon>Actinomycetes</taxon>
        <taxon>Kitasatosporales</taxon>
        <taxon>Streptomycetaceae</taxon>
        <taxon>Streptomyces</taxon>
    </lineage>
</organism>
<dbReference type="PANTHER" id="PTHR33744">
    <property type="entry name" value="CARBOHYDRATE DIACID REGULATOR"/>
    <property type="match status" value="1"/>
</dbReference>
<feature type="domain" description="PucR C-terminal helix-turn-helix" evidence="2">
    <location>
        <begin position="345"/>
        <end position="403"/>
    </location>
</feature>
<dbReference type="Pfam" id="PF13556">
    <property type="entry name" value="HTH_30"/>
    <property type="match status" value="1"/>
</dbReference>
<evidence type="ECO:0000259" key="3">
    <source>
        <dbReference type="Pfam" id="PF17853"/>
    </source>
</evidence>
<protein>
    <submittedName>
        <fullName evidence="4">Helix-turn-helix domain-containing protein</fullName>
    </submittedName>
</protein>
<dbReference type="Proteomes" id="UP001221150">
    <property type="component" value="Unassembled WGS sequence"/>
</dbReference>
<dbReference type="Gene3D" id="1.10.10.2840">
    <property type="entry name" value="PucR C-terminal helix-turn-helix domain"/>
    <property type="match status" value="1"/>
</dbReference>